<dbReference type="AlphaFoldDB" id="A0A0F9EAY2"/>
<evidence type="ECO:0000313" key="1">
    <source>
        <dbReference type="EMBL" id="KKL63346.1"/>
    </source>
</evidence>
<organism evidence="1">
    <name type="scientific">marine sediment metagenome</name>
    <dbReference type="NCBI Taxonomy" id="412755"/>
    <lineage>
        <taxon>unclassified sequences</taxon>
        <taxon>metagenomes</taxon>
        <taxon>ecological metagenomes</taxon>
    </lineage>
</organism>
<comment type="caution">
    <text evidence="1">The sequence shown here is derived from an EMBL/GenBank/DDBJ whole genome shotgun (WGS) entry which is preliminary data.</text>
</comment>
<gene>
    <name evidence="1" type="ORF">LCGC14_2176030</name>
</gene>
<accession>A0A0F9EAY2</accession>
<sequence length="95" mass="11634">MSTQNSNFYNGYFDEKPKKRTKMFKEDWRIVFECLVEHLDRRFDLDNINLLNSAEKNTLERRVVLCEKLLPKFLDPNSFKYRNCNRRFHEILSIL</sequence>
<proteinExistence type="predicted"/>
<name>A0A0F9EAY2_9ZZZZ</name>
<protein>
    <submittedName>
        <fullName evidence="1">Uncharacterized protein</fullName>
    </submittedName>
</protein>
<reference evidence="1" key="1">
    <citation type="journal article" date="2015" name="Nature">
        <title>Complex archaea that bridge the gap between prokaryotes and eukaryotes.</title>
        <authorList>
            <person name="Spang A."/>
            <person name="Saw J.H."/>
            <person name="Jorgensen S.L."/>
            <person name="Zaremba-Niedzwiedzka K."/>
            <person name="Martijn J."/>
            <person name="Lind A.E."/>
            <person name="van Eijk R."/>
            <person name="Schleper C."/>
            <person name="Guy L."/>
            <person name="Ettema T.J."/>
        </authorList>
    </citation>
    <scope>NUCLEOTIDE SEQUENCE</scope>
</reference>
<dbReference type="EMBL" id="LAZR01028203">
    <property type="protein sequence ID" value="KKL63346.1"/>
    <property type="molecule type" value="Genomic_DNA"/>
</dbReference>